<evidence type="ECO:0000259" key="8">
    <source>
        <dbReference type="PROSITE" id="PS50010"/>
    </source>
</evidence>
<reference evidence="11" key="1">
    <citation type="submission" date="2025-08" db="UniProtKB">
        <authorList>
            <consortium name="RefSeq"/>
        </authorList>
    </citation>
    <scope>IDENTIFICATION</scope>
</reference>
<feature type="compositionally biased region" description="Polar residues" evidence="5">
    <location>
        <begin position="996"/>
        <end position="1006"/>
    </location>
</feature>
<dbReference type="InterPro" id="IPR036028">
    <property type="entry name" value="SH3-like_dom_sf"/>
</dbReference>
<evidence type="ECO:0000259" key="7">
    <source>
        <dbReference type="PROSITE" id="PS50003"/>
    </source>
</evidence>
<evidence type="ECO:0000256" key="3">
    <source>
        <dbReference type="ARBA" id="ARBA00049987"/>
    </source>
</evidence>
<dbReference type="SMART" id="SM00516">
    <property type="entry name" value="SEC14"/>
    <property type="match status" value="1"/>
</dbReference>
<dbReference type="SUPFAM" id="SSF52087">
    <property type="entry name" value="CRAL/TRIO domain"/>
    <property type="match status" value="1"/>
</dbReference>
<dbReference type="SMART" id="SM00325">
    <property type="entry name" value="RhoGEF"/>
    <property type="match status" value="1"/>
</dbReference>
<dbReference type="PROSITE" id="PS50002">
    <property type="entry name" value="SH3"/>
    <property type="match status" value="1"/>
</dbReference>
<dbReference type="Gene3D" id="1.20.900.10">
    <property type="entry name" value="Dbl homology (DH) domain"/>
    <property type="match status" value="1"/>
</dbReference>
<feature type="compositionally biased region" description="Low complexity" evidence="5">
    <location>
        <begin position="964"/>
        <end position="973"/>
    </location>
</feature>
<evidence type="ECO:0000313" key="11">
    <source>
        <dbReference type="RefSeq" id="XP_045553771.1"/>
    </source>
</evidence>
<dbReference type="PROSITE" id="PS50010">
    <property type="entry name" value="DH_2"/>
    <property type="match status" value="1"/>
</dbReference>
<dbReference type="Pfam" id="PF22697">
    <property type="entry name" value="SOS1_NGEF_PH"/>
    <property type="match status" value="1"/>
</dbReference>
<dbReference type="PROSITE" id="PS50191">
    <property type="entry name" value="CRAL_TRIO"/>
    <property type="match status" value="1"/>
</dbReference>
<feature type="region of interest" description="Disordered" evidence="5">
    <location>
        <begin position="1"/>
        <end position="22"/>
    </location>
</feature>
<dbReference type="CDD" id="cd01227">
    <property type="entry name" value="PH_Dbs"/>
    <property type="match status" value="1"/>
</dbReference>
<comment type="similarity">
    <text evidence="3">Belongs to the MCF2 family.</text>
</comment>
<accession>A0ABM3D4Q6</accession>
<dbReference type="InterPro" id="IPR000219">
    <property type="entry name" value="DH_dom"/>
</dbReference>
<dbReference type="Gene3D" id="3.40.525.10">
    <property type="entry name" value="CRAL-TRIO lipid binding domain"/>
    <property type="match status" value="1"/>
</dbReference>
<feature type="domain" description="PH" evidence="7">
    <location>
        <begin position="823"/>
        <end position="945"/>
    </location>
</feature>
<dbReference type="InterPro" id="IPR051336">
    <property type="entry name" value="RhoGEF_Guanine_NuclExch_SF"/>
</dbReference>
<dbReference type="RefSeq" id="XP_045553771.1">
    <property type="nucleotide sequence ID" value="XM_045697815.1"/>
</dbReference>
<keyword evidence="2" id="KW-0344">Guanine-nucleotide releasing factor</keyword>
<dbReference type="SMART" id="SM00233">
    <property type="entry name" value="PH"/>
    <property type="match status" value="1"/>
</dbReference>
<name>A0ABM3D4Q6_SALSA</name>
<feature type="region of interest" description="Disordered" evidence="5">
    <location>
        <begin position="954"/>
        <end position="1018"/>
    </location>
</feature>
<dbReference type="Pfam" id="PF23289">
    <property type="entry name" value="Spectrin_5"/>
    <property type="match status" value="1"/>
</dbReference>
<dbReference type="Gene3D" id="2.30.29.30">
    <property type="entry name" value="Pleckstrin-homology domain (PH domain)/Phosphotyrosine-binding domain (PTB)"/>
    <property type="match status" value="1"/>
</dbReference>
<dbReference type="Gene3D" id="2.30.30.40">
    <property type="entry name" value="SH3 Domains"/>
    <property type="match status" value="1"/>
</dbReference>
<organism evidence="10 11">
    <name type="scientific">Salmo salar</name>
    <name type="common">Atlantic salmon</name>
    <dbReference type="NCBI Taxonomy" id="8030"/>
    <lineage>
        <taxon>Eukaryota</taxon>
        <taxon>Metazoa</taxon>
        <taxon>Chordata</taxon>
        <taxon>Craniata</taxon>
        <taxon>Vertebrata</taxon>
        <taxon>Euteleostomi</taxon>
        <taxon>Actinopterygii</taxon>
        <taxon>Neopterygii</taxon>
        <taxon>Teleostei</taxon>
        <taxon>Protacanthopterygii</taxon>
        <taxon>Salmoniformes</taxon>
        <taxon>Salmonidae</taxon>
        <taxon>Salmoninae</taxon>
        <taxon>Salmo</taxon>
    </lineage>
</organism>
<dbReference type="SUPFAM" id="SSF50729">
    <property type="entry name" value="PH domain-like"/>
    <property type="match status" value="1"/>
</dbReference>
<dbReference type="PANTHER" id="PTHR22826:SF115">
    <property type="entry name" value="GUANINE NUCLEOTIDE EXCHANGE FACTOR DBS"/>
    <property type="match status" value="1"/>
</dbReference>
<proteinExistence type="inferred from homology"/>
<dbReference type="GeneID" id="106575542"/>
<dbReference type="SMART" id="SM00326">
    <property type="entry name" value="SH3"/>
    <property type="match status" value="1"/>
</dbReference>
<dbReference type="InterPro" id="IPR035899">
    <property type="entry name" value="DBL_dom_sf"/>
</dbReference>
<dbReference type="InterPro" id="IPR001849">
    <property type="entry name" value="PH_domain"/>
</dbReference>
<dbReference type="InterPro" id="IPR001331">
    <property type="entry name" value="GDS_CDC24_CS"/>
</dbReference>
<evidence type="ECO:0000313" key="10">
    <source>
        <dbReference type="Proteomes" id="UP001652741"/>
    </source>
</evidence>
<dbReference type="Gene3D" id="1.20.58.60">
    <property type="match status" value="1"/>
</dbReference>
<dbReference type="Pfam" id="PF00621">
    <property type="entry name" value="RhoGEF"/>
    <property type="match status" value="1"/>
</dbReference>
<evidence type="ECO:0000256" key="2">
    <source>
        <dbReference type="ARBA" id="ARBA00022658"/>
    </source>
</evidence>
<dbReference type="SUPFAM" id="SSF48065">
    <property type="entry name" value="DBL homology domain (DH-domain)"/>
    <property type="match status" value="1"/>
</dbReference>
<dbReference type="PROSITE" id="PS00741">
    <property type="entry name" value="DH_1"/>
    <property type="match status" value="1"/>
</dbReference>
<dbReference type="InterPro" id="IPR036865">
    <property type="entry name" value="CRAL-TRIO_dom_sf"/>
</dbReference>
<feature type="region of interest" description="Disordered" evidence="5">
    <location>
        <begin position="1145"/>
        <end position="1175"/>
    </location>
</feature>
<keyword evidence="1 4" id="KW-0728">SH3 domain</keyword>
<dbReference type="SUPFAM" id="SSF46966">
    <property type="entry name" value="Spectrin repeat"/>
    <property type="match status" value="2"/>
</dbReference>
<keyword evidence="10" id="KW-1185">Reference proteome</keyword>
<feature type="domain" description="CRAL-TRIO" evidence="9">
    <location>
        <begin position="59"/>
        <end position="227"/>
    </location>
</feature>
<dbReference type="Pfam" id="PF00018">
    <property type="entry name" value="SH3_1"/>
    <property type="match status" value="1"/>
</dbReference>
<dbReference type="InterPro" id="IPR001452">
    <property type="entry name" value="SH3_domain"/>
</dbReference>
<feature type="domain" description="SH3" evidence="6">
    <location>
        <begin position="1075"/>
        <end position="1138"/>
    </location>
</feature>
<dbReference type="InterPro" id="IPR011993">
    <property type="entry name" value="PH-like_dom_sf"/>
</dbReference>
<sequence length="1175" mass="133041">MRTGESDENMKEKEEKMGERDEMEVCLQSSGHRGGGCVHISLEEVKSFYRFSQSCQRLHNDIMQQESDRLFAADIDPDLRKRFAFLSGGRAENGSPIIVFPEFPAFGELQEKEFHNVLTYLTSVPSVTASGVGFILVIDRRQDRWTAVKGTLQRIAGSFPVNLQLVLVLRPSTLFQRTLSDIFYKFNRDEFKMKVPVVMLSSVTELHAYIDRTQLPQELGGTQDYCHDTWISHRTAIEAFALMVKTTAQTLQSFGTELAETELPNDAQATSNLLATHTEKKGQMKEDLCVALGQGGRLLESINEPLQREPDYTMNQDELENLATVQRLLGQLDETETAFDDFWERHQTKLEQCLQLRHFEYYFREVRAQLDVVSERVEAFSEVGISPAHAEHILRELNSQEEKVCDVLDWALSLAAEGDGLIESAHYAEDSILPKCSELRAVCDEVTSFLKTKKVLLLRAMELHHCLEKASRWCEEGIYLLASQPVDRCQSQDGAEAALQELEKYLDTAAQHQITDLNAIWRDYDSILNPELREQVEKVFQKQVSMQEMFEKRRVSLKKLAAKQTRPVQPVAPRPEAIIKFPMSPPTHRSQETRNAEDNILNVENCRIVEVQNGGSRHGSLSEEEENLAVLRRHVMNELLETERAYVEELLCVLQGYAAEMDNPAMAHLLPSALLNRKDVLFGNMPEIYQFHKRTFLRELETYTDVPELVGRCFLERMGDLQIYEKYCQNKPRSESLWRQCSDCAFFQECQRKLEHKLGLDSYLLKPVQRITKYQLILKELLKYSKGCEGSEDLQEALSSILGILKAVNDSMHLIAITGYEGSLTELGRLLMQGSFSVWTEHKKGHAKVKDLARFKPMQRHLFLHEKALLFCKRREENGEGYEKAPSYSFKHSLNMSAVGITESAKGDNKKFEIWCNSREEVFIVQAATPEIKTSWLNEIRKVLTGQLKACRESSQKKASDTMSPSPTSNSPPICLSPFRNCQKSVKKGEEKKTDAVNSDPISPSSPKHKEPGQTPHITLSRAKWLSTSSLLQAKRRGWNKASFSMDVSEVHDGYSSAEDPMNSDPEDEGGRKLAVGDRFTVVADYEKEKGGPQDLSVKSGDMVQLIKEGDDGQWFVRNLGSNKDGWVAAANLLTLITESKSSQSLCSSEGSVTGNLSTSSSCSETYTSFSDIKP</sequence>
<dbReference type="CDD" id="cd00170">
    <property type="entry name" value="SEC14"/>
    <property type="match status" value="1"/>
</dbReference>
<dbReference type="InterPro" id="IPR035532">
    <property type="entry name" value="DBS_SH3"/>
</dbReference>
<dbReference type="SUPFAM" id="SSF50044">
    <property type="entry name" value="SH3-domain"/>
    <property type="match status" value="1"/>
</dbReference>
<evidence type="ECO:0000259" key="6">
    <source>
        <dbReference type="PROSITE" id="PS50002"/>
    </source>
</evidence>
<dbReference type="InterPro" id="IPR055251">
    <property type="entry name" value="SOS1_NGEF_PH"/>
</dbReference>
<dbReference type="InterPro" id="IPR001251">
    <property type="entry name" value="CRAL-TRIO_dom"/>
</dbReference>
<dbReference type="PANTHER" id="PTHR22826">
    <property type="entry name" value="RHO GUANINE EXCHANGE FACTOR-RELATED"/>
    <property type="match status" value="1"/>
</dbReference>
<feature type="domain" description="DH" evidence="8">
    <location>
        <begin position="631"/>
        <end position="811"/>
    </location>
</feature>
<feature type="compositionally biased region" description="Basic and acidic residues" evidence="5">
    <location>
        <begin position="1"/>
        <end position="20"/>
    </location>
</feature>
<evidence type="ECO:0000256" key="4">
    <source>
        <dbReference type="PROSITE-ProRule" id="PRU00192"/>
    </source>
</evidence>
<dbReference type="PROSITE" id="PS50003">
    <property type="entry name" value="PH_DOMAIN"/>
    <property type="match status" value="1"/>
</dbReference>
<dbReference type="CDD" id="cd00160">
    <property type="entry name" value="RhoGEF"/>
    <property type="match status" value="1"/>
</dbReference>
<dbReference type="Pfam" id="PF13716">
    <property type="entry name" value="CRAL_TRIO_2"/>
    <property type="match status" value="1"/>
</dbReference>
<evidence type="ECO:0000259" key="9">
    <source>
        <dbReference type="PROSITE" id="PS50191"/>
    </source>
</evidence>
<gene>
    <name evidence="11" type="primary">LOC106575542</name>
</gene>
<evidence type="ECO:0000256" key="1">
    <source>
        <dbReference type="ARBA" id="ARBA00022443"/>
    </source>
</evidence>
<protein>
    <submittedName>
        <fullName evidence="11">Guanine nucleotide exchange factor DBS isoform X10</fullName>
    </submittedName>
</protein>
<evidence type="ECO:0000256" key="5">
    <source>
        <dbReference type="SAM" id="MobiDB-lite"/>
    </source>
</evidence>
<dbReference type="InterPro" id="IPR056466">
    <property type="entry name" value="Spectrin_DBS"/>
</dbReference>
<dbReference type="InterPro" id="IPR035534">
    <property type="entry name" value="DBS_PH"/>
</dbReference>
<dbReference type="CDD" id="cd11857">
    <property type="entry name" value="SH3_DBS"/>
    <property type="match status" value="1"/>
</dbReference>
<dbReference type="Proteomes" id="UP001652741">
    <property type="component" value="Chromosome ssa16"/>
</dbReference>